<evidence type="ECO:0000313" key="9">
    <source>
        <dbReference type="EMBL" id="KAL1877992.1"/>
    </source>
</evidence>
<keyword evidence="2 6" id="KW-0812">Transmembrane</keyword>
<dbReference type="InterPro" id="IPR052337">
    <property type="entry name" value="SAT4-like"/>
</dbReference>
<dbReference type="PANTHER" id="PTHR33048:SF47">
    <property type="entry name" value="INTEGRAL MEMBRANE PROTEIN-RELATED"/>
    <property type="match status" value="1"/>
</dbReference>
<evidence type="ECO:0000259" key="8">
    <source>
        <dbReference type="Pfam" id="PF20684"/>
    </source>
</evidence>
<accession>A0ABR3XR40</accession>
<sequence>MVKLSILLFYWKVFAINNGNTFNKRIMQVTTVACIVWLIVVTFVLVFQCSPIPTYWDKFVQAPYCMNAAKTLLGYEMTNLFLDVAILCIPLPIVWQLNLQMSKRMGLVGVFFLGGL</sequence>
<comment type="subcellular location">
    <subcellularLocation>
        <location evidence="1">Membrane</location>
        <topology evidence="1">Multi-pass membrane protein</topology>
    </subcellularLocation>
</comment>
<comment type="similarity">
    <text evidence="5">Belongs to the SAT4 family.</text>
</comment>
<feature type="domain" description="Rhodopsin" evidence="8">
    <location>
        <begin position="1"/>
        <end position="115"/>
    </location>
</feature>
<evidence type="ECO:0000256" key="3">
    <source>
        <dbReference type="ARBA" id="ARBA00022989"/>
    </source>
</evidence>
<feature type="transmembrane region" description="Helical" evidence="6">
    <location>
        <begin position="80"/>
        <end position="97"/>
    </location>
</feature>
<reference evidence="9 10" key="1">
    <citation type="journal article" date="2024" name="IMA Fungus">
        <title>IMA Genome - F19 : A genome assembly and annotation guide to empower mycologists, including annotated draft genome sequences of Ceratocystis pirilliformis, Diaporthe australafricana, Fusarium ophioides, Paecilomyces lecythidis, and Sporothrix stenoceras.</title>
        <authorList>
            <person name="Aylward J."/>
            <person name="Wilson A.M."/>
            <person name="Visagie C.M."/>
            <person name="Spraker J."/>
            <person name="Barnes I."/>
            <person name="Buitendag C."/>
            <person name="Ceriani C."/>
            <person name="Del Mar Angel L."/>
            <person name="du Plessis D."/>
            <person name="Fuchs T."/>
            <person name="Gasser K."/>
            <person name="Kramer D."/>
            <person name="Li W."/>
            <person name="Munsamy K."/>
            <person name="Piso A."/>
            <person name="Price J.L."/>
            <person name="Sonnekus B."/>
            <person name="Thomas C."/>
            <person name="van der Nest A."/>
            <person name="van Dijk A."/>
            <person name="van Heerden A."/>
            <person name="van Vuuren N."/>
            <person name="Yilmaz N."/>
            <person name="Duong T.A."/>
            <person name="van der Merwe N.A."/>
            <person name="Wingfield M.J."/>
            <person name="Wingfield B.D."/>
        </authorList>
    </citation>
    <scope>NUCLEOTIDE SEQUENCE [LARGE SCALE GENOMIC DNA]</scope>
    <source>
        <strain evidence="9 10">CMW 18300</strain>
    </source>
</reference>
<keyword evidence="3 6" id="KW-1133">Transmembrane helix</keyword>
<feature type="transmembrane region" description="Helical" evidence="6">
    <location>
        <begin position="25"/>
        <end position="47"/>
    </location>
</feature>
<dbReference type="InterPro" id="IPR049326">
    <property type="entry name" value="Rhodopsin_dom_fungi"/>
</dbReference>
<comment type="caution">
    <text evidence="9">The sequence shown here is derived from an EMBL/GenBank/DDBJ whole genome shotgun (WGS) entry which is preliminary data.</text>
</comment>
<keyword evidence="4 6" id="KW-0472">Membrane</keyword>
<name>A0ABR3XR40_9PEZI</name>
<organism evidence="9 10">
    <name type="scientific">Diaporthe australafricana</name>
    <dbReference type="NCBI Taxonomy" id="127596"/>
    <lineage>
        <taxon>Eukaryota</taxon>
        <taxon>Fungi</taxon>
        <taxon>Dikarya</taxon>
        <taxon>Ascomycota</taxon>
        <taxon>Pezizomycotina</taxon>
        <taxon>Sordariomycetes</taxon>
        <taxon>Sordariomycetidae</taxon>
        <taxon>Diaporthales</taxon>
        <taxon>Diaporthaceae</taxon>
        <taxon>Diaporthe</taxon>
    </lineage>
</organism>
<gene>
    <name evidence="9" type="ORF">Daus18300_002346</name>
</gene>
<dbReference type="Pfam" id="PF20684">
    <property type="entry name" value="Fung_rhodopsin"/>
    <property type="match status" value="1"/>
</dbReference>
<dbReference type="Proteomes" id="UP001583177">
    <property type="component" value="Unassembled WGS sequence"/>
</dbReference>
<dbReference type="EMBL" id="JAWRVE010000013">
    <property type="protein sequence ID" value="KAL1877992.1"/>
    <property type="molecule type" value="Genomic_DNA"/>
</dbReference>
<evidence type="ECO:0000256" key="6">
    <source>
        <dbReference type="SAM" id="Phobius"/>
    </source>
</evidence>
<evidence type="ECO:0000313" key="10">
    <source>
        <dbReference type="Proteomes" id="UP001583177"/>
    </source>
</evidence>
<evidence type="ECO:0000256" key="7">
    <source>
        <dbReference type="SAM" id="SignalP"/>
    </source>
</evidence>
<evidence type="ECO:0000256" key="5">
    <source>
        <dbReference type="ARBA" id="ARBA00038359"/>
    </source>
</evidence>
<proteinExistence type="inferred from homology"/>
<keyword evidence="10" id="KW-1185">Reference proteome</keyword>
<dbReference type="PANTHER" id="PTHR33048">
    <property type="entry name" value="PTH11-LIKE INTEGRAL MEMBRANE PROTEIN (AFU_ORTHOLOGUE AFUA_5G11245)"/>
    <property type="match status" value="1"/>
</dbReference>
<protein>
    <recommendedName>
        <fullName evidence="8">Rhodopsin domain-containing protein</fullName>
    </recommendedName>
</protein>
<evidence type="ECO:0000256" key="1">
    <source>
        <dbReference type="ARBA" id="ARBA00004141"/>
    </source>
</evidence>
<keyword evidence="7" id="KW-0732">Signal</keyword>
<feature type="chain" id="PRO_5047129231" description="Rhodopsin domain-containing protein" evidence="7">
    <location>
        <begin position="16"/>
        <end position="116"/>
    </location>
</feature>
<evidence type="ECO:0000256" key="2">
    <source>
        <dbReference type="ARBA" id="ARBA00022692"/>
    </source>
</evidence>
<feature type="signal peptide" evidence="7">
    <location>
        <begin position="1"/>
        <end position="15"/>
    </location>
</feature>
<evidence type="ECO:0000256" key="4">
    <source>
        <dbReference type="ARBA" id="ARBA00023136"/>
    </source>
</evidence>